<protein>
    <recommendedName>
        <fullName evidence="1">Polymerase beta nucleotidyltransferase domain-containing protein</fullName>
    </recommendedName>
</protein>
<reference evidence="3" key="1">
    <citation type="journal article" date="2019" name="Int. J. Syst. Evol. Microbiol.">
        <title>The Global Catalogue of Microorganisms (GCM) 10K type strain sequencing project: providing services to taxonomists for standard genome sequencing and annotation.</title>
        <authorList>
            <consortium name="The Broad Institute Genomics Platform"/>
            <consortium name="The Broad Institute Genome Sequencing Center for Infectious Disease"/>
            <person name="Wu L."/>
            <person name="Ma J."/>
        </authorList>
    </citation>
    <scope>NUCLEOTIDE SEQUENCE [LARGE SCALE GENOMIC DNA]</scope>
    <source>
        <strain evidence="3">JCM 17925</strain>
    </source>
</reference>
<dbReference type="Proteomes" id="UP001500936">
    <property type="component" value="Unassembled WGS sequence"/>
</dbReference>
<comment type="caution">
    <text evidence="2">The sequence shown here is derived from an EMBL/GenBank/DDBJ whole genome shotgun (WGS) entry which is preliminary data.</text>
</comment>
<dbReference type="Gene3D" id="3.30.460.10">
    <property type="entry name" value="Beta Polymerase, domain 2"/>
    <property type="match status" value="1"/>
</dbReference>
<name>A0ABP8KPP1_9BACT</name>
<dbReference type="InterPro" id="IPR052548">
    <property type="entry name" value="Type_VII_TA_antitoxin"/>
</dbReference>
<dbReference type="EMBL" id="BAABHB010000008">
    <property type="protein sequence ID" value="GAA4411913.1"/>
    <property type="molecule type" value="Genomic_DNA"/>
</dbReference>
<organism evidence="2 3">
    <name type="scientific">Nibrella viscosa</name>
    <dbReference type="NCBI Taxonomy" id="1084524"/>
    <lineage>
        <taxon>Bacteria</taxon>
        <taxon>Pseudomonadati</taxon>
        <taxon>Bacteroidota</taxon>
        <taxon>Cytophagia</taxon>
        <taxon>Cytophagales</taxon>
        <taxon>Spirosomataceae</taxon>
        <taxon>Nibrella</taxon>
    </lineage>
</organism>
<feature type="domain" description="Polymerase beta nucleotidyltransferase" evidence="1">
    <location>
        <begin position="34"/>
        <end position="76"/>
    </location>
</feature>
<dbReference type="PANTHER" id="PTHR33933:SF1">
    <property type="entry name" value="PROTEIN ADENYLYLTRANSFERASE MNTA-RELATED"/>
    <property type="match status" value="1"/>
</dbReference>
<dbReference type="InterPro" id="IPR043519">
    <property type="entry name" value="NT_sf"/>
</dbReference>
<dbReference type="SUPFAM" id="SSF81301">
    <property type="entry name" value="Nucleotidyltransferase"/>
    <property type="match status" value="1"/>
</dbReference>
<gene>
    <name evidence="2" type="ORF">GCM10023187_38380</name>
</gene>
<sequence>MLLNILPAMKRLSKADFLQQVKAQVLAIDPQAEVYLFGSRARNNQRRNSDWDFLVLTEKELTLQLKYDIWDMFTELELATGEIINPVVHSKQEWTKQQFSPFYWNVLEEGRPV</sequence>
<accession>A0ABP8KPP1</accession>
<dbReference type="CDD" id="cd05403">
    <property type="entry name" value="NT_KNTase_like"/>
    <property type="match status" value="1"/>
</dbReference>
<keyword evidence="3" id="KW-1185">Reference proteome</keyword>
<evidence type="ECO:0000313" key="3">
    <source>
        <dbReference type="Proteomes" id="UP001500936"/>
    </source>
</evidence>
<dbReference type="InterPro" id="IPR041633">
    <property type="entry name" value="Polbeta"/>
</dbReference>
<evidence type="ECO:0000313" key="2">
    <source>
        <dbReference type="EMBL" id="GAA4411913.1"/>
    </source>
</evidence>
<evidence type="ECO:0000259" key="1">
    <source>
        <dbReference type="Pfam" id="PF18765"/>
    </source>
</evidence>
<dbReference type="Pfam" id="PF18765">
    <property type="entry name" value="Polbeta"/>
    <property type="match status" value="1"/>
</dbReference>
<dbReference type="PANTHER" id="PTHR33933">
    <property type="entry name" value="NUCLEOTIDYLTRANSFERASE"/>
    <property type="match status" value="1"/>
</dbReference>
<proteinExistence type="predicted"/>